<dbReference type="PANTHER" id="PTHR31760:SF0">
    <property type="entry name" value="S-ADENOSYL-L-METHIONINE-DEPENDENT METHYLTRANSFERASES SUPERFAMILY PROTEIN"/>
    <property type="match status" value="1"/>
</dbReference>
<dbReference type="AlphaFoldDB" id="A0A0W8G1D2"/>
<evidence type="ECO:0000256" key="3">
    <source>
        <dbReference type="ARBA" id="ARBA00022679"/>
    </source>
</evidence>
<evidence type="ECO:0000256" key="2">
    <source>
        <dbReference type="ARBA" id="ARBA00022552"/>
    </source>
</evidence>
<dbReference type="GO" id="GO:0005829">
    <property type="term" value="C:cytosol"/>
    <property type="evidence" value="ECO:0007669"/>
    <property type="project" value="TreeGrafter"/>
</dbReference>
<dbReference type="InterPro" id="IPR003682">
    <property type="entry name" value="rRNA_ssu_MeTfrase_G"/>
</dbReference>
<dbReference type="EMBL" id="LNQE01000396">
    <property type="protein sequence ID" value="KUG26860.1"/>
    <property type="molecule type" value="Genomic_DNA"/>
</dbReference>
<protein>
    <submittedName>
        <fullName evidence="4">Rrna small subunit 7-methylguanosine (M7g) methyltransferase gidb</fullName>
    </submittedName>
</protein>
<keyword evidence="3 4" id="KW-0808">Transferase</keyword>
<dbReference type="HAMAP" id="MF_00074">
    <property type="entry name" value="16SrRNA_methyltr_G"/>
    <property type="match status" value="1"/>
</dbReference>
<keyword evidence="4" id="KW-0489">Methyltransferase</keyword>
<gene>
    <name evidence="4" type="ORF">ASZ90_003300</name>
</gene>
<comment type="caution">
    <text evidence="4">The sequence shown here is derived from an EMBL/GenBank/DDBJ whole genome shotgun (WGS) entry which is preliminary data.</text>
</comment>
<evidence type="ECO:0000256" key="1">
    <source>
        <dbReference type="ARBA" id="ARBA00022490"/>
    </source>
</evidence>
<dbReference type="PIRSF" id="PIRSF003078">
    <property type="entry name" value="GidB"/>
    <property type="match status" value="1"/>
</dbReference>
<dbReference type="GO" id="GO:0070043">
    <property type="term" value="F:rRNA (guanine-N7-)-methyltransferase activity"/>
    <property type="evidence" value="ECO:0007669"/>
    <property type="project" value="TreeGrafter"/>
</dbReference>
<accession>A0A0W8G1D2</accession>
<dbReference type="InterPro" id="IPR029063">
    <property type="entry name" value="SAM-dependent_MTases_sf"/>
</dbReference>
<dbReference type="SUPFAM" id="SSF53335">
    <property type="entry name" value="S-adenosyl-L-methionine-dependent methyltransferases"/>
    <property type="match status" value="1"/>
</dbReference>
<reference evidence="4" key="1">
    <citation type="journal article" date="2015" name="Proc. Natl. Acad. Sci. U.S.A.">
        <title>Networks of energetic and metabolic interactions define dynamics in microbial communities.</title>
        <authorList>
            <person name="Embree M."/>
            <person name="Liu J.K."/>
            <person name="Al-Bassam M.M."/>
            <person name="Zengler K."/>
        </authorList>
    </citation>
    <scope>NUCLEOTIDE SEQUENCE</scope>
</reference>
<keyword evidence="2" id="KW-0698">rRNA processing</keyword>
<dbReference type="Gene3D" id="3.40.50.150">
    <property type="entry name" value="Vaccinia Virus protein VP39"/>
    <property type="match status" value="1"/>
</dbReference>
<evidence type="ECO:0000313" key="4">
    <source>
        <dbReference type="EMBL" id="KUG26860.1"/>
    </source>
</evidence>
<proteinExistence type="inferred from homology"/>
<organism evidence="4">
    <name type="scientific">hydrocarbon metagenome</name>
    <dbReference type="NCBI Taxonomy" id="938273"/>
    <lineage>
        <taxon>unclassified sequences</taxon>
        <taxon>metagenomes</taxon>
        <taxon>ecological metagenomes</taxon>
    </lineage>
</organism>
<dbReference type="Pfam" id="PF02527">
    <property type="entry name" value="GidB"/>
    <property type="match status" value="1"/>
</dbReference>
<sequence length="226" mass="26085">MDQQGQYLLELRQFFWENGITPDEYQLERMAHFADLVLKKNQKVNLISRRDEKNIIENHIFISAFISEFIPQKLNYFLDIGTGGGFPGIPLAITRPMLRGVLADSTAKKIEAVEEFIDKLKLSNIVAENNRVESPEFKEKYANKFDLVVSRGTVPLIILFRYSIPLIKEKAYLIAVKGGNLEEEYKTAELKYKSFIKKSTIFELAYKPTNIKNKKGKKLVFLELSK</sequence>
<name>A0A0W8G1D2_9ZZZZ</name>
<dbReference type="NCBIfam" id="TIGR00138">
    <property type="entry name" value="rsmG_gidB"/>
    <property type="match status" value="1"/>
</dbReference>
<keyword evidence="1" id="KW-0963">Cytoplasm</keyword>
<dbReference type="PANTHER" id="PTHR31760">
    <property type="entry name" value="S-ADENOSYL-L-METHIONINE-DEPENDENT METHYLTRANSFERASES SUPERFAMILY PROTEIN"/>
    <property type="match status" value="1"/>
</dbReference>